<accession>A0A2X2CKI4</accession>
<organism evidence="1 2">
    <name type="scientific">Pseudomonas luteola</name>
    <dbReference type="NCBI Taxonomy" id="47886"/>
    <lineage>
        <taxon>Bacteria</taxon>
        <taxon>Pseudomonadati</taxon>
        <taxon>Pseudomonadota</taxon>
        <taxon>Gammaproteobacteria</taxon>
        <taxon>Pseudomonadales</taxon>
        <taxon>Pseudomonadaceae</taxon>
        <taxon>Pseudomonas</taxon>
    </lineage>
</organism>
<protein>
    <submittedName>
        <fullName evidence="1">Uncharacterized protein</fullName>
    </submittedName>
</protein>
<sequence>MRTYTLTTDQIAEAFERAYSKGYDRSSAVSKTANPDDYKNTQAYHHFRCQDLEPLLFDLGGKR</sequence>
<name>A0A2X2CKI4_PSELU</name>
<evidence type="ECO:0000313" key="1">
    <source>
        <dbReference type="EMBL" id="SPZ07563.1"/>
    </source>
</evidence>
<proteinExistence type="predicted"/>
<dbReference type="EMBL" id="UAUF01000012">
    <property type="protein sequence ID" value="SPZ07563.1"/>
    <property type="molecule type" value="Genomic_DNA"/>
</dbReference>
<dbReference type="Proteomes" id="UP000250443">
    <property type="component" value="Unassembled WGS sequence"/>
</dbReference>
<dbReference type="RefSeq" id="WP_112297812.1">
    <property type="nucleotide sequence ID" value="NZ_UAUF01000012.1"/>
</dbReference>
<dbReference type="AlphaFoldDB" id="A0A2X2CKI4"/>
<evidence type="ECO:0000313" key="2">
    <source>
        <dbReference type="Proteomes" id="UP000250443"/>
    </source>
</evidence>
<reference evidence="1 2" key="1">
    <citation type="submission" date="2018-06" db="EMBL/GenBank/DDBJ databases">
        <authorList>
            <consortium name="Pathogen Informatics"/>
            <person name="Doyle S."/>
        </authorList>
    </citation>
    <scope>NUCLEOTIDE SEQUENCE [LARGE SCALE GENOMIC DNA]</scope>
    <source>
        <strain evidence="1 2">NCTC11842</strain>
    </source>
</reference>
<gene>
    <name evidence="1" type="ORF">NCTC11842_02386</name>
</gene>